<evidence type="ECO:0000313" key="10">
    <source>
        <dbReference type="Proteomes" id="UP000539350"/>
    </source>
</evidence>
<feature type="binding site" evidence="7">
    <location>
        <position position="250"/>
    </location>
    <ligand>
        <name>FMN</name>
        <dbReference type="ChEBI" id="CHEBI:58210"/>
    </ligand>
</feature>
<evidence type="ECO:0000256" key="7">
    <source>
        <dbReference type="PIRSR" id="PIRSR000138-2"/>
    </source>
</evidence>
<dbReference type="PROSITE" id="PS00557">
    <property type="entry name" value="FMN_HYDROXY_ACID_DH_1"/>
    <property type="match status" value="1"/>
</dbReference>
<feature type="binding site" evidence="7">
    <location>
        <position position="272"/>
    </location>
    <ligand>
        <name>FMN</name>
        <dbReference type="ChEBI" id="CHEBI:58210"/>
    </ligand>
</feature>
<feature type="binding site" evidence="7">
    <location>
        <position position="134"/>
    </location>
    <ligand>
        <name>glyoxylate</name>
        <dbReference type="ChEBI" id="CHEBI:36655"/>
    </ligand>
</feature>
<dbReference type="InterPro" id="IPR000262">
    <property type="entry name" value="FMN-dep_DH"/>
</dbReference>
<dbReference type="GO" id="GO:0016614">
    <property type="term" value="F:oxidoreductase activity, acting on CH-OH group of donors"/>
    <property type="evidence" value="ECO:0007669"/>
    <property type="project" value="UniProtKB-ARBA"/>
</dbReference>
<evidence type="ECO:0000256" key="2">
    <source>
        <dbReference type="ARBA" id="ARBA00022630"/>
    </source>
</evidence>
<name>A0A7W2TWL5_9GAMM</name>
<feature type="domain" description="FMN hydroxy acid dehydrogenase" evidence="8">
    <location>
        <begin position="3"/>
        <end position="379"/>
    </location>
</feature>
<feature type="binding site" evidence="7">
    <location>
        <position position="169"/>
    </location>
    <ligand>
        <name>glyoxylate</name>
        <dbReference type="ChEBI" id="CHEBI:36655"/>
    </ligand>
</feature>
<dbReference type="PIRSF" id="PIRSF000138">
    <property type="entry name" value="Al-hdrx_acd_dh"/>
    <property type="match status" value="1"/>
</dbReference>
<comment type="caution">
    <text evidence="9">The sequence shown here is derived from an EMBL/GenBank/DDBJ whole genome shotgun (WGS) entry which is preliminary data.</text>
</comment>
<dbReference type="InterPro" id="IPR012133">
    <property type="entry name" value="Alpha-hydoxy_acid_DH_FMN"/>
</dbReference>
<keyword evidence="2 7" id="KW-0285">Flavoprotein</keyword>
<feature type="binding site" evidence="7">
    <location>
        <position position="160"/>
    </location>
    <ligand>
        <name>FMN</name>
        <dbReference type="ChEBI" id="CHEBI:58210"/>
    </ligand>
</feature>
<keyword evidence="4" id="KW-0560">Oxidoreductase</keyword>
<proteinExistence type="inferred from homology"/>
<comment type="similarity">
    <text evidence="5">Belongs to the FMN-dependent alpha-hydroxy acid dehydrogenase family.</text>
</comment>
<evidence type="ECO:0000256" key="6">
    <source>
        <dbReference type="PIRSR" id="PIRSR000138-1"/>
    </source>
</evidence>
<evidence type="ECO:0000256" key="1">
    <source>
        <dbReference type="ARBA" id="ARBA00001917"/>
    </source>
</evidence>
<dbReference type="AlphaFoldDB" id="A0A7W2TWL5"/>
<keyword evidence="10" id="KW-1185">Reference proteome</keyword>
<dbReference type="Pfam" id="PF01070">
    <property type="entry name" value="FMN_dh"/>
    <property type="match status" value="1"/>
</dbReference>
<dbReference type="FunFam" id="3.20.20.70:FF:000029">
    <property type="entry name" value="L-lactate dehydrogenase"/>
    <property type="match status" value="1"/>
</dbReference>
<evidence type="ECO:0000313" key="9">
    <source>
        <dbReference type="EMBL" id="MBA6413159.1"/>
    </source>
</evidence>
<reference evidence="9 10" key="1">
    <citation type="submission" date="2020-07" db="EMBL/GenBank/DDBJ databases">
        <title>Halieaceae bacterium, F7430, whole genome shotgun sequencing project.</title>
        <authorList>
            <person name="Jiang S."/>
            <person name="Liu Z.W."/>
            <person name="Du Z.J."/>
        </authorList>
    </citation>
    <scope>NUCLEOTIDE SEQUENCE [LARGE SCALE GENOMIC DNA]</scope>
    <source>
        <strain evidence="9 10">F7430</strain>
    </source>
</reference>
<feature type="binding site" evidence="7">
    <location>
        <begin position="328"/>
        <end position="329"/>
    </location>
    <ligand>
        <name>FMN</name>
        <dbReference type="ChEBI" id="CHEBI:58210"/>
    </ligand>
</feature>
<dbReference type="PROSITE" id="PS51349">
    <property type="entry name" value="FMN_HYDROXY_ACID_DH_2"/>
    <property type="match status" value="1"/>
</dbReference>
<evidence type="ECO:0000256" key="5">
    <source>
        <dbReference type="ARBA" id="ARBA00024042"/>
    </source>
</evidence>
<sequence length="387" mass="41881">MSRQLNNCVNIEDLYRLAKRRLPAPMFEYLRGGAEDELALQNNRNAYSGLQLIPNYLRDVSSVDTSSRVLGCDVAMPIVLAPVGFTGLFHHHKEVAAAAAAEKYQVPYSLATWGSSTPEEISAASSAAKMMQLYIPSDRERAYVLAERAKAAGFSALCVTVDTPVHGNREKAWRMGMPPPAKMPISSILSILSHPRWLYNFIKNKPTAGVSLFDQAPSPQEMLAAGPTADLVFEDISRLRERWDGPLAIKGVLSVEDASLAVEHGASAIILSNHGGRQFDAAPAPLDLLPAIVDAVGDRAEIIVDGGIRRGVDVLKAIALGATACMIGRPYIYGLAAGGQLGVERALQIFKEELQRNMMLMGVTRIDDVDSRFVHAQVGTANQSALY</sequence>
<dbReference type="InterPro" id="IPR013785">
    <property type="entry name" value="Aldolase_TIM"/>
</dbReference>
<dbReference type="RefSeq" id="WP_182171891.1">
    <property type="nucleotide sequence ID" value="NZ_JACFXU010000014.1"/>
</dbReference>
<feature type="binding site" evidence="7">
    <location>
        <position position="277"/>
    </location>
    <ligand>
        <name>glyoxylate</name>
        <dbReference type="ChEBI" id="CHEBI:36655"/>
    </ligand>
</feature>
<feature type="active site" description="Proton acceptor" evidence="6">
    <location>
        <position position="274"/>
    </location>
</feature>
<dbReference type="GO" id="GO:0010181">
    <property type="term" value="F:FMN binding"/>
    <property type="evidence" value="ECO:0007669"/>
    <property type="project" value="InterPro"/>
</dbReference>
<dbReference type="PANTHER" id="PTHR10578:SF107">
    <property type="entry name" value="2-HYDROXYACID OXIDASE 1"/>
    <property type="match status" value="1"/>
</dbReference>
<dbReference type="SUPFAM" id="SSF51395">
    <property type="entry name" value="FMN-linked oxidoreductases"/>
    <property type="match status" value="1"/>
</dbReference>
<dbReference type="InterPro" id="IPR037396">
    <property type="entry name" value="FMN_HAD"/>
</dbReference>
<evidence type="ECO:0000256" key="3">
    <source>
        <dbReference type="ARBA" id="ARBA00022643"/>
    </source>
</evidence>
<protein>
    <submittedName>
        <fullName evidence="9">Alpha-hydroxy-acid oxidizing protein</fullName>
    </submittedName>
</protein>
<organism evidence="9 10">
    <name type="scientific">Sediminihaliea albiluteola</name>
    <dbReference type="NCBI Taxonomy" id="2758564"/>
    <lineage>
        <taxon>Bacteria</taxon>
        <taxon>Pseudomonadati</taxon>
        <taxon>Pseudomonadota</taxon>
        <taxon>Gammaproteobacteria</taxon>
        <taxon>Cellvibrionales</taxon>
        <taxon>Halieaceae</taxon>
        <taxon>Sediminihaliea</taxon>
    </lineage>
</organism>
<evidence type="ECO:0000256" key="4">
    <source>
        <dbReference type="ARBA" id="ARBA00023002"/>
    </source>
</evidence>
<gene>
    <name evidence="9" type="ORF">H2508_08570</name>
</gene>
<evidence type="ECO:0000259" key="8">
    <source>
        <dbReference type="PROSITE" id="PS51349"/>
    </source>
</evidence>
<feature type="binding site" evidence="7">
    <location>
        <begin position="82"/>
        <end position="84"/>
    </location>
    <ligand>
        <name>FMN</name>
        <dbReference type="ChEBI" id="CHEBI:58210"/>
    </ligand>
</feature>
<comment type="cofactor">
    <cofactor evidence="1">
        <name>FMN</name>
        <dbReference type="ChEBI" id="CHEBI:58210"/>
    </cofactor>
</comment>
<feature type="binding site" evidence="7">
    <location>
        <position position="132"/>
    </location>
    <ligand>
        <name>glyoxylate</name>
        <dbReference type="ChEBI" id="CHEBI:36655"/>
    </ligand>
</feature>
<dbReference type="EMBL" id="JACFXU010000014">
    <property type="protein sequence ID" value="MBA6413159.1"/>
    <property type="molecule type" value="Genomic_DNA"/>
</dbReference>
<dbReference type="Proteomes" id="UP000539350">
    <property type="component" value="Unassembled WGS sequence"/>
</dbReference>
<feature type="binding site" evidence="7">
    <location>
        <begin position="305"/>
        <end position="309"/>
    </location>
    <ligand>
        <name>FMN</name>
        <dbReference type="ChEBI" id="CHEBI:58210"/>
    </ligand>
</feature>
<dbReference type="InterPro" id="IPR008259">
    <property type="entry name" value="FMN_hydac_DH_AS"/>
</dbReference>
<feature type="binding site" evidence="7">
    <location>
        <position position="29"/>
    </location>
    <ligand>
        <name>glyoxylate</name>
        <dbReference type="ChEBI" id="CHEBI:36655"/>
    </ligand>
</feature>
<dbReference type="PANTHER" id="PTHR10578">
    <property type="entry name" value="S -2-HYDROXY-ACID OXIDASE-RELATED"/>
    <property type="match status" value="1"/>
</dbReference>
<dbReference type="CDD" id="cd02809">
    <property type="entry name" value="alpha_hydroxyacid_oxid_FMN"/>
    <property type="match status" value="1"/>
</dbReference>
<accession>A0A7W2TWL5</accession>
<dbReference type="Gene3D" id="3.20.20.70">
    <property type="entry name" value="Aldolase class I"/>
    <property type="match status" value="1"/>
</dbReference>
<feature type="binding site" evidence="7">
    <location>
        <position position="274"/>
    </location>
    <ligand>
        <name>glyoxylate</name>
        <dbReference type="ChEBI" id="CHEBI:36655"/>
    </ligand>
</feature>
<keyword evidence="3 7" id="KW-0288">FMN</keyword>